<dbReference type="InterPro" id="IPR023198">
    <property type="entry name" value="PGP-like_dom2"/>
</dbReference>
<proteinExistence type="predicted"/>
<keyword evidence="2" id="KW-1185">Reference proteome</keyword>
<dbReference type="GO" id="GO:0006281">
    <property type="term" value="P:DNA repair"/>
    <property type="evidence" value="ECO:0007669"/>
    <property type="project" value="TreeGrafter"/>
</dbReference>
<dbReference type="Gene3D" id="1.10.150.240">
    <property type="entry name" value="Putative phosphatase, domain 2"/>
    <property type="match status" value="1"/>
</dbReference>
<dbReference type="Pfam" id="PF13419">
    <property type="entry name" value="HAD_2"/>
    <property type="match status" value="1"/>
</dbReference>
<dbReference type="InterPro" id="IPR036412">
    <property type="entry name" value="HAD-like_sf"/>
</dbReference>
<dbReference type="EMBL" id="VNFH01000001">
    <property type="protein sequence ID" value="TVU73762.1"/>
    <property type="molecule type" value="Genomic_DNA"/>
</dbReference>
<dbReference type="GO" id="GO:0008967">
    <property type="term" value="F:phosphoglycolate phosphatase activity"/>
    <property type="evidence" value="ECO:0007669"/>
    <property type="project" value="TreeGrafter"/>
</dbReference>
<keyword evidence="1" id="KW-0378">Hydrolase</keyword>
<gene>
    <name evidence="1" type="ORF">FQP86_01420</name>
</gene>
<dbReference type="PANTHER" id="PTHR43434:SF24">
    <property type="entry name" value="HYDROLASE-RELATED"/>
    <property type="match status" value="1"/>
</dbReference>
<dbReference type="NCBIfam" id="TIGR01509">
    <property type="entry name" value="HAD-SF-IA-v3"/>
    <property type="match status" value="1"/>
</dbReference>
<dbReference type="OrthoDB" id="9782449at2"/>
<evidence type="ECO:0000313" key="1">
    <source>
        <dbReference type="EMBL" id="TVU73762.1"/>
    </source>
</evidence>
<dbReference type="GO" id="GO:0005829">
    <property type="term" value="C:cytosol"/>
    <property type="evidence" value="ECO:0007669"/>
    <property type="project" value="TreeGrafter"/>
</dbReference>
<dbReference type="PANTHER" id="PTHR43434">
    <property type="entry name" value="PHOSPHOGLYCOLATE PHOSPHATASE"/>
    <property type="match status" value="1"/>
</dbReference>
<dbReference type="AlphaFoldDB" id="A0A558HXA7"/>
<accession>A0A558HXA7</accession>
<dbReference type="InterPro" id="IPR023214">
    <property type="entry name" value="HAD_sf"/>
</dbReference>
<sequence length="229" mass="25420">MNDHRMVLSVPRYRLVIFDWDGTLMDSEARIVDCLQAASRETGMGELSAAAARDIIGLGLPEAMERLFPGIDAVQGEALVAAYKRHFVTVDTTPLAFFPGVEAGLARLRAHPDQLLAVATGKSRRGLDRMFEYHACGSWFHASRTADMTLSKPHPLMLEELLLELNVEAHEALMVGDTEYDLEMARALGMHSIGVDYGVHSVPRLEACAPQRVVSHFDELMDWLYVPQS</sequence>
<dbReference type="SFLD" id="SFLDS00003">
    <property type="entry name" value="Haloacid_Dehalogenase"/>
    <property type="match status" value="1"/>
</dbReference>
<dbReference type="InterPro" id="IPR041492">
    <property type="entry name" value="HAD_2"/>
</dbReference>
<dbReference type="SUPFAM" id="SSF56784">
    <property type="entry name" value="HAD-like"/>
    <property type="match status" value="1"/>
</dbReference>
<protein>
    <submittedName>
        <fullName evidence="1">HAD-IA family hydrolase</fullName>
    </submittedName>
</protein>
<evidence type="ECO:0000313" key="2">
    <source>
        <dbReference type="Proteomes" id="UP000319941"/>
    </source>
</evidence>
<dbReference type="InterPro" id="IPR006439">
    <property type="entry name" value="HAD-SF_hydro_IA"/>
</dbReference>
<dbReference type="RefSeq" id="WP_144726348.1">
    <property type="nucleotide sequence ID" value="NZ_CAWOWR010000001.1"/>
</dbReference>
<name>A0A558HXA7_9GAMM</name>
<dbReference type="STRING" id="553385.GCA_000591415_00179"/>
<organism evidence="1 2">
    <name type="scientific">Cobetia crustatorum</name>
    <dbReference type="NCBI Taxonomy" id="553385"/>
    <lineage>
        <taxon>Bacteria</taxon>
        <taxon>Pseudomonadati</taxon>
        <taxon>Pseudomonadota</taxon>
        <taxon>Gammaproteobacteria</taxon>
        <taxon>Oceanospirillales</taxon>
        <taxon>Halomonadaceae</taxon>
        <taxon>Cobetia</taxon>
    </lineage>
</organism>
<dbReference type="InterPro" id="IPR050155">
    <property type="entry name" value="HAD-like_hydrolase_sf"/>
</dbReference>
<dbReference type="NCBIfam" id="TIGR01549">
    <property type="entry name" value="HAD-SF-IA-v1"/>
    <property type="match status" value="1"/>
</dbReference>
<comment type="caution">
    <text evidence="1">The sequence shown here is derived from an EMBL/GenBank/DDBJ whole genome shotgun (WGS) entry which is preliminary data.</text>
</comment>
<dbReference type="Proteomes" id="UP000319941">
    <property type="component" value="Unassembled WGS sequence"/>
</dbReference>
<reference evidence="1 2" key="1">
    <citation type="submission" date="2019-07" db="EMBL/GenBank/DDBJ databases">
        <title>Diversity of Bacteria from Kongsfjorden, Arctic.</title>
        <authorList>
            <person name="Yu Y."/>
        </authorList>
    </citation>
    <scope>NUCLEOTIDE SEQUENCE [LARGE SCALE GENOMIC DNA]</scope>
    <source>
        <strain evidence="1 2">SM1923</strain>
    </source>
</reference>
<dbReference type="SFLD" id="SFLDG01129">
    <property type="entry name" value="C1.5:_HAD__Beta-PGM__Phosphata"/>
    <property type="match status" value="1"/>
</dbReference>
<dbReference type="Gene3D" id="3.40.50.1000">
    <property type="entry name" value="HAD superfamily/HAD-like"/>
    <property type="match status" value="1"/>
</dbReference>